<evidence type="ECO:0000313" key="2">
    <source>
        <dbReference type="EMBL" id="KNC77984.1"/>
    </source>
</evidence>
<feature type="compositionally biased region" description="Polar residues" evidence="1">
    <location>
        <begin position="31"/>
        <end position="55"/>
    </location>
</feature>
<evidence type="ECO:0000313" key="3">
    <source>
        <dbReference type="Proteomes" id="UP000054560"/>
    </source>
</evidence>
<dbReference type="EMBL" id="KQ242584">
    <property type="protein sequence ID" value="KNC77984.1"/>
    <property type="molecule type" value="Genomic_DNA"/>
</dbReference>
<keyword evidence="3" id="KW-1185">Reference proteome</keyword>
<accession>A0A0L0FMI9</accession>
<evidence type="ECO:0000256" key="1">
    <source>
        <dbReference type="SAM" id="MobiDB-lite"/>
    </source>
</evidence>
<sequence>QHLPNMMDEHSSDDEPDFGSEPVVVPPQAKPVTTTPQRAAPDNTTRVNQRAQTTGVRPPASGRDR</sequence>
<name>A0A0L0FMI9_9EUKA</name>
<organism evidence="2 3">
    <name type="scientific">Sphaeroforma arctica JP610</name>
    <dbReference type="NCBI Taxonomy" id="667725"/>
    <lineage>
        <taxon>Eukaryota</taxon>
        <taxon>Ichthyosporea</taxon>
        <taxon>Ichthyophonida</taxon>
        <taxon>Sphaeroforma</taxon>
    </lineage>
</organism>
<dbReference type="GeneID" id="25910070"/>
<gene>
    <name evidence="2" type="ORF">SARC_09566</name>
</gene>
<protein>
    <submittedName>
        <fullName evidence="2">Uncharacterized protein</fullName>
    </submittedName>
</protein>
<feature type="non-terminal residue" evidence="2">
    <location>
        <position position="1"/>
    </location>
</feature>
<feature type="region of interest" description="Disordered" evidence="1">
    <location>
        <begin position="1"/>
        <end position="65"/>
    </location>
</feature>
<dbReference type="AlphaFoldDB" id="A0A0L0FMI9"/>
<proteinExistence type="predicted"/>
<dbReference type="Proteomes" id="UP000054560">
    <property type="component" value="Unassembled WGS sequence"/>
</dbReference>
<reference evidence="2 3" key="1">
    <citation type="submission" date="2011-02" db="EMBL/GenBank/DDBJ databases">
        <title>The Genome Sequence of Sphaeroforma arctica JP610.</title>
        <authorList>
            <consortium name="The Broad Institute Genome Sequencing Platform"/>
            <person name="Russ C."/>
            <person name="Cuomo C."/>
            <person name="Young S.K."/>
            <person name="Zeng Q."/>
            <person name="Gargeya S."/>
            <person name="Alvarado L."/>
            <person name="Berlin A."/>
            <person name="Chapman S.B."/>
            <person name="Chen Z."/>
            <person name="Freedman E."/>
            <person name="Gellesch M."/>
            <person name="Goldberg J."/>
            <person name="Griggs A."/>
            <person name="Gujja S."/>
            <person name="Heilman E."/>
            <person name="Heiman D."/>
            <person name="Howarth C."/>
            <person name="Mehta T."/>
            <person name="Neiman D."/>
            <person name="Pearson M."/>
            <person name="Roberts A."/>
            <person name="Saif S."/>
            <person name="Shea T."/>
            <person name="Shenoy N."/>
            <person name="Sisk P."/>
            <person name="Stolte C."/>
            <person name="Sykes S."/>
            <person name="White J."/>
            <person name="Yandava C."/>
            <person name="Burger G."/>
            <person name="Gray M.W."/>
            <person name="Holland P.W.H."/>
            <person name="King N."/>
            <person name="Lang F.B.F."/>
            <person name="Roger A.J."/>
            <person name="Ruiz-Trillo I."/>
            <person name="Haas B."/>
            <person name="Nusbaum C."/>
            <person name="Birren B."/>
        </authorList>
    </citation>
    <scope>NUCLEOTIDE SEQUENCE [LARGE SCALE GENOMIC DNA]</scope>
    <source>
        <strain evidence="2 3">JP610</strain>
    </source>
</reference>
<dbReference type="RefSeq" id="XP_014151886.1">
    <property type="nucleotide sequence ID" value="XM_014296411.1"/>
</dbReference>